<dbReference type="Proteomes" id="UP000231701">
    <property type="component" value="Chromosome"/>
</dbReference>
<dbReference type="Gene3D" id="3.40.50.300">
    <property type="entry name" value="P-loop containing nucleotide triphosphate hydrolases"/>
    <property type="match status" value="1"/>
</dbReference>
<proteinExistence type="predicted"/>
<evidence type="ECO:0000259" key="2">
    <source>
        <dbReference type="SMART" id="SM00382"/>
    </source>
</evidence>
<dbReference type="InterPro" id="IPR003593">
    <property type="entry name" value="AAA+_ATPase"/>
</dbReference>
<feature type="region of interest" description="Disordered" evidence="1">
    <location>
        <begin position="382"/>
        <end position="404"/>
    </location>
</feature>
<keyword evidence="3" id="KW-0645">Protease</keyword>
<organism evidence="3 4">
    <name type="scientific">Mariprofundus aestuarium</name>
    <dbReference type="NCBI Taxonomy" id="1921086"/>
    <lineage>
        <taxon>Bacteria</taxon>
        <taxon>Pseudomonadati</taxon>
        <taxon>Pseudomonadota</taxon>
        <taxon>Candidatius Mariprofundia</taxon>
        <taxon>Mariprofundales</taxon>
        <taxon>Mariprofundaceae</taxon>
        <taxon>Mariprofundus</taxon>
    </lineage>
</organism>
<dbReference type="RefSeq" id="WP_157819249.1">
    <property type="nucleotide sequence ID" value="NZ_CP018799.1"/>
</dbReference>
<dbReference type="AlphaFoldDB" id="A0A2K8L3J9"/>
<accession>A0A2K8L3J9</accession>
<dbReference type="SUPFAM" id="SSF52540">
    <property type="entry name" value="P-loop containing nucleoside triphosphate hydrolases"/>
    <property type="match status" value="1"/>
</dbReference>
<evidence type="ECO:0000313" key="4">
    <source>
        <dbReference type="Proteomes" id="UP000231701"/>
    </source>
</evidence>
<dbReference type="InterPro" id="IPR027065">
    <property type="entry name" value="Lon_Prtase"/>
</dbReference>
<dbReference type="InterPro" id="IPR027417">
    <property type="entry name" value="P-loop_NTPase"/>
</dbReference>
<dbReference type="PANTHER" id="PTHR43718:SF2">
    <property type="entry name" value="LON PROTEASE HOMOLOG, MITOCHONDRIAL"/>
    <property type="match status" value="1"/>
</dbReference>
<reference evidence="3 4" key="1">
    <citation type="submission" date="2016-12" db="EMBL/GenBank/DDBJ databases">
        <title>Isolation and genomic insights into novel planktonic Zetaproteobacteria from stratified waters of the Chesapeake Bay.</title>
        <authorList>
            <person name="McAllister S.M."/>
            <person name="Kato S."/>
            <person name="Chan C.S."/>
            <person name="Chiu B.K."/>
            <person name="Field E.K."/>
        </authorList>
    </citation>
    <scope>NUCLEOTIDE SEQUENCE [LARGE SCALE GENOMIC DNA]</scope>
    <source>
        <strain evidence="3 4">CP-5</strain>
    </source>
</reference>
<dbReference type="PANTHER" id="PTHR43718">
    <property type="entry name" value="LON PROTEASE"/>
    <property type="match status" value="1"/>
</dbReference>
<sequence length="404" mass="45502">MDCKLEAHKQNISDTYPIEIISDDEIHSPPSKEDQATNDSSFDPFSPMTPEQERNIKRRFNELKSAQDEATKEARAYMLDMYSLSEVSERSKFAERQKDMELLRSVLHRMRAAQSWRALTPQPKNYNDILDGLSKRYPHFHAVIETLRARMRLNALKKYPVVDFGANILLLGAPGCGKSSFLYELGESLDTRFSSISCASMSMAGDLTGLSVGWSTGHPGMIFDELVQQGCANPIILLDEVDKSQSEGSHLFVSALYTLLEKNNAREFKDEFVAVSIDASRINWFASANEISSLSAPIRDRFEVISVNPPSKDELRQILPQIYEQQVDNHGLQDVFSNKLPSEVIEKMLQSDLSIRRLKAQLESAMAHASIRADHSPAPLLLTPEDVPVDNQDQTNSRKIGFIH</sequence>
<keyword evidence="4" id="KW-1185">Reference proteome</keyword>
<dbReference type="EMBL" id="CP018799">
    <property type="protein sequence ID" value="ATX79534.1"/>
    <property type="molecule type" value="Genomic_DNA"/>
</dbReference>
<dbReference type="GO" id="GO:0005524">
    <property type="term" value="F:ATP binding"/>
    <property type="evidence" value="ECO:0007669"/>
    <property type="project" value="InterPro"/>
</dbReference>
<feature type="compositionally biased region" description="Basic and acidic residues" evidence="1">
    <location>
        <begin position="24"/>
        <end position="35"/>
    </location>
</feature>
<dbReference type="EC" id="3.4.21.53" evidence="3"/>
<feature type="domain" description="AAA+ ATPase" evidence="2">
    <location>
        <begin position="164"/>
        <end position="312"/>
    </location>
</feature>
<dbReference type="OrthoDB" id="5298795at2"/>
<dbReference type="GO" id="GO:0004176">
    <property type="term" value="F:ATP-dependent peptidase activity"/>
    <property type="evidence" value="ECO:0007669"/>
    <property type="project" value="InterPro"/>
</dbReference>
<dbReference type="Pfam" id="PF00004">
    <property type="entry name" value="AAA"/>
    <property type="match status" value="1"/>
</dbReference>
<dbReference type="GO" id="GO:0006515">
    <property type="term" value="P:protein quality control for misfolded or incompletely synthesized proteins"/>
    <property type="evidence" value="ECO:0007669"/>
    <property type="project" value="TreeGrafter"/>
</dbReference>
<dbReference type="GO" id="GO:0004252">
    <property type="term" value="F:serine-type endopeptidase activity"/>
    <property type="evidence" value="ECO:0007669"/>
    <property type="project" value="UniProtKB-EC"/>
</dbReference>
<feature type="region of interest" description="Disordered" evidence="1">
    <location>
        <begin position="22"/>
        <end position="50"/>
    </location>
</feature>
<dbReference type="InterPro" id="IPR003959">
    <property type="entry name" value="ATPase_AAA_core"/>
</dbReference>
<gene>
    <name evidence="3" type="ORF">Ga0123461_1115</name>
</gene>
<evidence type="ECO:0000313" key="3">
    <source>
        <dbReference type="EMBL" id="ATX79534.1"/>
    </source>
</evidence>
<protein>
    <submittedName>
        <fullName evidence="3">ATP-dependent Lon protease</fullName>
        <ecNumber evidence="3">3.4.21.53</ecNumber>
    </submittedName>
</protein>
<dbReference type="SMART" id="SM00382">
    <property type="entry name" value="AAA"/>
    <property type="match status" value="1"/>
</dbReference>
<evidence type="ECO:0000256" key="1">
    <source>
        <dbReference type="SAM" id="MobiDB-lite"/>
    </source>
</evidence>
<dbReference type="GO" id="GO:0016887">
    <property type="term" value="F:ATP hydrolysis activity"/>
    <property type="evidence" value="ECO:0007669"/>
    <property type="project" value="InterPro"/>
</dbReference>
<keyword evidence="3" id="KW-0378">Hydrolase</keyword>
<dbReference type="KEGG" id="maes:Ga0123461_1115"/>
<name>A0A2K8L3J9_MARES</name>